<dbReference type="InterPro" id="IPR005561">
    <property type="entry name" value="ANTAR"/>
</dbReference>
<keyword evidence="4" id="KW-0804">Transcription</keyword>
<dbReference type="Gene3D" id="3.30.450.40">
    <property type="match status" value="1"/>
</dbReference>
<dbReference type="PROSITE" id="PS50921">
    <property type="entry name" value="ANTAR"/>
    <property type="match status" value="1"/>
</dbReference>
<evidence type="ECO:0000256" key="1">
    <source>
        <dbReference type="ARBA" id="ARBA00022679"/>
    </source>
</evidence>
<keyword evidence="1" id="KW-0808">Transferase</keyword>
<evidence type="ECO:0000256" key="4">
    <source>
        <dbReference type="ARBA" id="ARBA00023163"/>
    </source>
</evidence>
<dbReference type="EMBL" id="FOWQ01000007">
    <property type="protein sequence ID" value="SFP69082.1"/>
    <property type="molecule type" value="Genomic_DNA"/>
</dbReference>
<dbReference type="SUPFAM" id="SSF52172">
    <property type="entry name" value="CheY-like"/>
    <property type="match status" value="1"/>
</dbReference>
<dbReference type="InterPro" id="IPR003018">
    <property type="entry name" value="GAF"/>
</dbReference>
<dbReference type="Pfam" id="PF13185">
    <property type="entry name" value="GAF_2"/>
    <property type="match status" value="1"/>
</dbReference>
<evidence type="ECO:0000259" key="5">
    <source>
        <dbReference type="PROSITE" id="PS50921"/>
    </source>
</evidence>
<dbReference type="InterPro" id="IPR029016">
    <property type="entry name" value="GAF-like_dom_sf"/>
</dbReference>
<dbReference type="Proteomes" id="UP000198857">
    <property type="component" value="Unassembled WGS sequence"/>
</dbReference>
<dbReference type="GO" id="GO:0003723">
    <property type="term" value="F:RNA binding"/>
    <property type="evidence" value="ECO:0007669"/>
    <property type="project" value="InterPro"/>
</dbReference>
<proteinExistence type="predicted"/>
<dbReference type="GO" id="GO:0016301">
    <property type="term" value="F:kinase activity"/>
    <property type="evidence" value="ECO:0007669"/>
    <property type="project" value="UniProtKB-KW"/>
</dbReference>
<accession>A0A1I5SEG1</accession>
<dbReference type="RefSeq" id="WP_091113241.1">
    <property type="nucleotide sequence ID" value="NZ_FOWQ01000007.1"/>
</dbReference>
<dbReference type="Pfam" id="PF03861">
    <property type="entry name" value="ANTAR"/>
    <property type="match status" value="1"/>
</dbReference>
<sequence>MEALWRALSRLQLADRELEDVLGEVTRLADEHVPGAESTSITLVRGDTAVTAAYHGDMSLAADELQYDRGYGPCLDASRAGIVLRVDDMTSEQRWPDYTARVVEVGVRSSLSTPLPYQGSSIGALNIYSTRPAAFASDASGEAAHEVAEAVAIAVANADAHAQLTDHARNMQRAMESRAVIEQAKGVLMAQRRVDADAAFDLLREASQRYNRKLRDIATGVVASTYEQPR</sequence>
<evidence type="ECO:0000313" key="6">
    <source>
        <dbReference type="EMBL" id="SFP69082.1"/>
    </source>
</evidence>
<dbReference type="OrthoDB" id="4929862at2"/>
<name>A0A1I5SEG1_9ACTN</name>
<keyword evidence="2" id="KW-0418">Kinase</keyword>
<gene>
    <name evidence="6" type="ORF">SAMN05660464_3943</name>
</gene>
<dbReference type="SUPFAM" id="SSF55781">
    <property type="entry name" value="GAF domain-like"/>
    <property type="match status" value="1"/>
</dbReference>
<dbReference type="AlphaFoldDB" id="A0A1I5SEG1"/>
<dbReference type="Gene3D" id="1.10.10.10">
    <property type="entry name" value="Winged helix-like DNA-binding domain superfamily/Winged helix DNA-binding domain"/>
    <property type="match status" value="1"/>
</dbReference>
<dbReference type="STRING" id="1523247.SAMN05660464_3943"/>
<evidence type="ECO:0000256" key="2">
    <source>
        <dbReference type="ARBA" id="ARBA00022777"/>
    </source>
</evidence>
<reference evidence="7" key="1">
    <citation type="submission" date="2016-10" db="EMBL/GenBank/DDBJ databases">
        <authorList>
            <person name="Varghese N."/>
            <person name="Submissions S."/>
        </authorList>
    </citation>
    <scope>NUCLEOTIDE SEQUENCE [LARGE SCALE GENOMIC DNA]</scope>
    <source>
        <strain evidence="7">DSM 44208</strain>
    </source>
</reference>
<evidence type="ECO:0000256" key="3">
    <source>
        <dbReference type="ARBA" id="ARBA00023015"/>
    </source>
</evidence>
<keyword evidence="3" id="KW-0805">Transcription regulation</keyword>
<organism evidence="6 7">
    <name type="scientific">Geodermatophilus dictyosporus</name>
    <dbReference type="NCBI Taxonomy" id="1523247"/>
    <lineage>
        <taxon>Bacteria</taxon>
        <taxon>Bacillati</taxon>
        <taxon>Actinomycetota</taxon>
        <taxon>Actinomycetes</taxon>
        <taxon>Geodermatophilales</taxon>
        <taxon>Geodermatophilaceae</taxon>
        <taxon>Geodermatophilus</taxon>
    </lineage>
</organism>
<protein>
    <submittedName>
        <fullName evidence="6">GAF domain-containing protein</fullName>
    </submittedName>
</protein>
<feature type="domain" description="ANTAR" evidence="5">
    <location>
        <begin position="161"/>
        <end position="222"/>
    </location>
</feature>
<dbReference type="PIRSF" id="PIRSF036625">
    <property type="entry name" value="GAF_ANTAR"/>
    <property type="match status" value="1"/>
</dbReference>
<dbReference type="SMART" id="SM00065">
    <property type="entry name" value="GAF"/>
    <property type="match status" value="1"/>
</dbReference>
<dbReference type="InterPro" id="IPR012074">
    <property type="entry name" value="GAF_ANTAR"/>
</dbReference>
<dbReference type="InterPro" id="IPR011006">
    <property type="entry name" value="CheY-like_superfamily"/>
</dbReference>
<dbReference type="SMART" id="SM01012">
    <property type="entry name" value="ANTAR"/>
    <property type="match status" value="1"/>
</dbReference>
<dbReference type="InterPro" id="IPR036388">
    <property type="entry name" value="WH-like_DNA-bd_sf"/>
</dbReference>
<keyword evidence="7" id="KW-1185">Reference proteome</keyword>
<evidence type="ECO:0000313" key="7">
    <source>
        <dbReference type="Proteomes" id="UP000198857"/>
    </source>
</evidence>